<dbReference type="InterPro" id="IPR013320">
    <property type="entry name" value="ConA-like_dom_sf"/>
</dbReference>
<comment type="similarity">
    <text evidence="1">Belongs to the glycosyl hydrolase 16 family.</text>
</comment>
<dbReference type="InterPro" id="IPR050546">
    <property type="entry name" value="Glycosyl_Hydrlase_16"/>
</dbReference>
<dbReference type="GO" id="GO:0004553">
    <property type="term" value="F:hydrolase activity, hydrolyzing O-glycosyl compounds"/>
    <property type="evidence" value="ECO:0007669"/>
    <property type="project" value="InterPro"/>
</dbReference>
<dbReference type="Proteomes" id="UP000305709">
    <property type="component" value="Unassembled WGS sequence"/>
</dbReference>
<dbReference type="OrthoDB" id="9809583at2"/>
<accession>A0A5C4NDT5</accession>
<gene>
    <name evidence="3" type="ORF">FHG71_07735</name>
</gene>
<evidence type="ECO:0000256" key="1">
    <source>
        <dbReference type="ARBA" id="ARBA00006865"/>
    </source>
</evidence>
<proteinExistence type="inferred from homology"/>
<keyword evidence="4" id="KW-1185">Reference proteome</keyword>
<name>A0A5C4NDT5_9RHOB</name>
<evidence type="ECO:0000313" key="3">
    <source>
        <dbReference type="EMBL" id="TNC72783.1"/>
    </source>
</evidence>
<dbReference type="CDD" id="cd00413">
    <property type="entry name" value="Glyco_hydrolase_16"/>
    <property type="match status" value="1"/>
</dbReference>
<dbReference type="PROSITE" id="PS51762">
    <property type="entry name" value="GH16_2"/>
    <property type="match status" value="1"/>
</dbReference>
<keyword evidence="3" id="KW-0378">Hydrolase</keyword>
<dbReference type="AlphaFoldDB" id="A0A5C4NDT5"/>
<dbReference type="SUPFAM" id="SSF49899">
    <property type="entry name" value="Concanavalin A-like lectins/glucanases"/>
    <property type="match status" value="1"/>
</dbReference>
<dbReference type="PANTHER" id="PTHR10963">
    <property type="entry name" value="GLYCOSYL HYDROLASE-RELATED"/>
    <property type="match status" value="1"/>
</dbReference>
<feature type="domain" description="GH16" evidence="2">
    <location>
        <begin position="2"/>
        <end position="269"/>
    </location>
</feature>
<dbReference type="EMBL" id="VDFV01000006">
    <property type="protein sequence ID" value="TNC72783.1"/>
    <property type="molecule type" value="Genomic_DNA"/>
</dbReference>
<dbReference type="PANTHER" id="PTHR10963:SF60">
    <property type="entry name" value="GRAM-NEGATIVE BACTERIA-BINDING PROTEIN 1-RELATED"/>
    <property type="match status" value="1"/>
</dbReference>
<comment type="caution">
    <text evidence="3">The sequence shown here is derived from an EMBL/GenBank/DDBJ whole genome shotgun (WGS) entry which is preliminary data.</text>
</comment>
<reference evidence="3 4" key="1">
    <citation type="submission" date="2019-06" db="EMBL/GenBank/DDBJ databases">
        <authorList>
            <person name="Jiang L."/>
        </authorList>
    </citation>
    <scope>NUCLEOTIDE SEQUENCE [LARGE SCALE GENOMIC DNA]</scope>
    <source>
        <strain evidence="3 4">YIM 48858</strain>
    </source>
</reference>
<protein>
    <submittedName>
        <fullName evidence="3">Glycoside hydrolase family 16 protein</fullName>
    </submittedName>
</protein>
<organism evidence="3 4">
    <name type="scientific">Rubellimicrobium roseum</name>
    <dbReference type="NCBI Taxonomy" id="687525"/>
    <lineage>
        <taxon>Bacteria</taxon>
        <taxon>Pseudomonadati</taxon>
        <taxon>Pseudomonadota</taxon>
        <taxon>Alphaproteobacteria</taxon>
        <taxon>Rhodobacterales</taxon>
        <taxon>Roseobacteraceae</taxon>
        <taxon>Rubellimicrobium</taxon>
    </lineage>
</organism>
<dbReference type="GO" id="GO:0005975">
    <property type="term" value="P:carbohydrate metabolic process"/>
    <property type="evidence" value="ECO:0007669"/>
    <property type="project" value="InterPro"/>
</dbReference>
<dbReference type="InterPro" id="IPR000757">
    <property type="entry name" value="Beta-glucanase-like"/>
</dbReference>
<dbReference type="Pfam" id="PF00722">
    <property type="entry name" value="Glyco_hydro_16"/>
    <property type="match status" value="1"/>
</dbReference>
<evidence type="ECO:0000259" key="2">
    <source>
        <dbReference type="PROSITE" id="PS51762"/>
    </source>
</evidence>
<dbReference type="Gene3D" id="2.60.120.200">
    <property type="match status" value="1"/>
</dbReference>
<evidence type="ECO:0000313" key="4">
    <source>
        <dbReference type="Proteomes" id="UP000305709"/>
    </source>
</evidence>
<sequence length="272" mass="30688">MTSRPFSSFPSVQCRRYRLEFEDDFEGHALDQNRWFPHFLPHWSSRAQSQARYVVADGCLTLRVDRDQGSWCPELDPATRVSHVQTGHRSGPLGSTEGQHRFKPGLRVREALAPMRLYLPHYGAIEMRARADLGPDGMAALWLIGWEDRPEDSGEITVMEVFGRSITEEGAQLGHGIKAITDPRLVTDFADPLVPFDVADWHVYAAEWTPDSVSFLLDGEVLRHVAQSPDYPMQLMLDVFAFADVGTAGRDRPNSFSIDWVRGHVVAEVQQT</sequence>